<name>A0A1H6TR57_9GAMM</name>
<protein>
    <submittedName>
        <fullName evidence="1">Uncharacterized protein</fullName>
    </submittedName>
</protein>
<dbReference type="AlphaFoldDB" id="A0A1H6TR57"/>
<sequence length="316" mass="36460">MSDALRCYSPYQKRIIKYLPDLLGERPFSYRKKKSNHLQVKIKGIDKVFHTGATPSDTKSYNNFIGDIKHELKKLHQPHQTTEISLPIHHPPQAKGLITPKIVLERKLQKVRQSIIKQLRLQADKLRKQEHEMVMQEASLQGIEKFRENLIQAELNQALQQKKSSTDYITPAKIKKVHQTLREHLDYMLPPLAFYHQTLKKEASAIQVETLANEIKISADDSKISNEDIPVITQPVQNLEKTTKQEADLGLNTLMKETSNKRVKILKNLSKPQISALVQDLQKALQEKHQEDIQEIINLMKNKGVTLEELQQKINT</sequence>
<accession>A0A1H6TR57</accession>
<keyword evidence="2" id="KW-1185">Reference proteome</keyword>
<evidence type="ECO:0000313" key="2">
    <source>
        <dbReference type="Proteomes" id="UP000242999"/>
    </source>
</evidence>
<gene>
    <name evidence="1" type="ORF">SAMN05421831_11052</name>
</gene>
<dbReference type="Proteomes" id="UP000242999">
    <property type="component" value="Unassembled WGS sequence"/>
</dbReference>
<reference evidence="2" key="1">
    <citation type="submission" date="2016-10" db="EMBL/GenBank/DDBJ databases">
        <authorList>
            <person name="Varghese N."/>
            <person name="Submissions S."/>
        </authorList>
    </citation>
    <scope>NUCLEOTIDE SEQUENCE [LARGE SCALE GENOMIC DNA]</scope>
    <source>
        <strain evidence="2">DSM 7165</strain>
    </source>
</reference>
<organism evidence="1 2">
    <name type="scientific">Allopseudospirillum japonicum</name>
    <dbReference type="NCBI Taxonomy" id="64971"/>
    <lineage>
        <taxon>Bacteria</taxon>
        <taxon>Pseudomonadati</taxon>
        <taxon>Pseudomonadota</taxon>
        <taxon>Gammaproteobacteria</taxon>
        <taxon>Oceanospirillales</taxon>
        <taxon>Oceanospirillaceae</taxon>
        <taxon>Allopseudospirillum</taxon>
    </lineage>
</organism>
<proteinExistence type="predicted"/>
<dbReference type="EMBL" id="FNYH01000010">
    <property type="protein sequence ID" value="SEI78685.1"/>
    <property type="molecule type" value="Genomic_DNA"/>
</dbReference>
<evidence type="ECO:0000313" key="1">
    <source>
        <dbReference type="EMBL" id="SEI78685.1"/>
    </source>
</evidence>